<comment type="pathway">
    <text evidence="2 13">Glycolipid biosynthesis; lipid IV(A) biosynthesis; lipid IV(A) from (3R)-3-hydroxytetradecanoyl-[acyl-carrier-protein] and UDP-N-acetyl-alpha-D-glucosamine: step 6/6.</text>
</comment>
<evidence type="ECO:0000256" key="13">
    <source>
        <dbReference type="HAMAP-Rule" id="MF_00409"/>
    </source>
</evidence>
<dbReference type="RefSeq" id="WP_231816187.1">
    <property type="nucleotide sequence ID" value="NZ_JAJOZR010000013.1"/>
</dbReference>
<keyword evidence="9 13" id="KW-0418">Kinase</keyword>
<dbReference type="Proteomes" id="UP001139089">
    <property type="component" value="Unassembled WGS sequence"/>
</dbReference>
<comment type="function">
    <text evidence="1 13">Transfers the gamma-phosphate of ATP to the 4'-position of a tetraacyldisaccharide 1-phosphate intermediate (termed DS-1-P) to form tetraacyldisaccharide 1,4'-bis-phosphate (lipid IVA).</text>
</comment>
<evidence type="ECO:0000256" key="3">
    <source>
        <dbReference type="ARBA" id="ARBA00012071"/>
    </source>
</evidence>
<reference evidence="14" key="1">
    <citation type="submission" date="2021-12" db="EMBL/GenBank/DDBJ databases">
        <authorList>
            <person name="Li Y."/>
        </authorList>
    </citation>
    <scope>NUCLEOTIDE SEQUENCE</scope>
    <source>
        <strain evidence="14">DKSPLA3</strain>
    </source>
</reference>
<dbReference type="NCBIfam" id="TIGR00682">
    <property type="entry name" value="lpxK"/>
    <property type="match status" value="1"/>
</dbReference>
<evidence type="ECO:0000256" key="12">
    <source>
        <dbReference type="ARBA" id="ARBA00029757"/>
    </source>
</evidence>
<keyword evidence="7 13" id="KW-0808">Transferase</keyword>
<dbReference type="InterPro" id="IPR027417">
    <property type="entry name" value="P-loop_NTPase"/>
</dbReference>
<sequence length="359" mass="38429">MASEAPPFWWEKPGWAARALAPVAWVYGRIAGRRMDRARRWAAPVPVLCVGNFTVGGAGKTPTAIAIARAARARGLKPGFLSRGYGGSLDVTTLVDPHHHRALEVGDEPLLLARAAPTVISRKRIEGAQRLVAEGVDLIIMDDGFQSARLVFDYALLVIDSRRGIGNGRLVPAGPVRAPLGHQLRHASALLKIGRETTADPVIRTAARAGRAVFVADIVHEDDGSLQGRRVLAFAGIADPEKFYRTVRETGAEIVTTRNFPDHHHLEADEIAALLDDADAGGLLLVTTAKDRVRLDATQGAGHGAGHGIGHQADRTGELAREVRVIDVEIAFDDPSAPDKMIAAALSAARHRLLRRSGS</sequence>
<dbReference type="HAMAP" id="MF_00409">
    <property type="entry name" value="LpxK"/>
    <property type="match status" value="1"/>
</dbReference>
<evidence type="ECO:0000256" key="7">
    <source>
        <dbReference type="ARBA" id="ARBA00022679"/>
    </source>
</evidence>
<dbReference type="GO" id="GO:0005886">
    <property type="term" value="C:plasma membrane"/>
    <property type="evidence" value="ECO:0007669"/>
    <property type="project" value="TreeGrafter"/>
</dbReference>
<keyword evidence="5 13" id="KW-0444">Lipid biosynthesis</keyword>
<evidence type="ECO:0000256" key="5">
    <source>
        <dbReference type="ARBA" id="ARBA00022516"/>
    </source>
</evidence>
<dbReference type="SUPFAM" id="SSF52540">
    <property type="entry name" value="P-loop containing nucleoside triphosphate hydrolases"/>
    <property type="match status" value="1"/>
</dbReference>
<keyword evidence="15" id="KW-1185">Reference proteome</keyword>
<evidence type="ECO:0000256" key="9">
    <source>
        <dbReference type="ARBA" id="ARBA00022777"/>
    </source>
</evidence>
<evidence type="ECO:0000256" key="6">
    <source>
        <dbReference type="ARBA" id="ARBA00022556"/>
    </source>
</evidence>
<dbReference type="GO" id="GO:0009245">
    <property type="term" value="P:lipid A biosynthetic process"/>
    <property type="evidence" value="ECO:0007669"/>
    <property type="project" value="UniProtKB-UniRule"/>
</dbReference>
<organism evidence="14 15">
    <name type="scientific">Rhizobium quercicola</name>
    <dbReference type="NCBI Taxonomy" id="2901226"/>
    <lineage>
        <taxon>Bacteria</taxon>
        <taxon>Pseudomonadati</taxon>
        <taxon>Pseudomonadota</taxon>
        <taxon>Alphaproteobacteria</taxon>
        <taxon>Hyphomicrobiales</taxon>
        <taxon>Rhizobiaceae</taxon>
        <taxon>Rhizobium/Agrobacterium group</taxon>
        <taxon>Rhizobium</taxon>
    </lineage>
</organism>
<dbReference type="PANTHER" id="PTHR42724">
    <property type="entry name" value="TETRAACYLDISACCHARIDE 4'-KINASE"/>
    <property type="match status" value="1"/>
</dbReference>
<accession>A0A9X1T8T0</accession>
<proteinExistence type="inferred from homology"/>
<comment type="catalytic activity">
    <reaction evidence="13">
        <text>a lipid A disaccharide + ATP = a lipid IVA + ADP + H(+)</text>
        <dbReference type="Rhea" id="RHEA:67840"/>
        <dbReference type="ChEBI" id="CHEBI:15378"/>
        <dbReference type="ChEBI" id="CHEBI:30616"/>
        <dbReference type="ChEBI" id="CHEBI:176343"/>
        <dbReference type="ChEBI" id="CHEBI:176425"/>
        <dbReference type="ChEBI" id="CHEBI:456216"/>
        <dbReference type="EC" id="2.7.1.130"/>
    </reaction>
</comment>
<keyword evidence="11 13" id="KW-0443">Lipid metabolism</keyword>
<name>A0A9X1T8T0_9HYPH</name>
<evidence type="ECO:0000313" key="15">
    <source>
        <dbReference type="Proteomes" id="UP001139089"/>
    </source>
</evidence>
<evidence type="ECO:0000256" key="10">
    <source>
        <dbReference type="ARBA" id="ARBA00022840"/>
    </source>
</evidence>
<dbReference type="GO" id="GO:0005524">
    <property type="term" value="F:ATP binding"/>
    <property type="evidence" value="ECO:0007669"/>
    <property type="project" value="UniProtKB-UniRule"/>
</dbReference>
<evidence type="ECO:0000256" key="4">
    <source>
        <dbReference type="ARBA" id="ARBA00016436"/>
    </source>
</evidence>
<dbReference type="AlphaFoldDB" id="A0A9X1T8T0"/>
<dbReference type="EMBL" id="JAJOZR010000013">
    <property type="protein sequence ID" value="MCD7111073.1"/>
    <property type="molecule type" value="Genomic_DNA"/>
</dbReference>
<comment type="similarity">
    <text evidence="13">Belongs to the LpxK family.</text>
</comment>
<gene>
    <name evidence="13 14" type="primary">lpxK</name>
    <name evidence="14" type="ORF">LRX75_18720</name>
</gene>
<evidence type="ECO:0000256" key="11">
    <source>
        <dbReference type="ARBA" id="ARBA00023098"/>
    </source>
</evidence>
<keyword evidence="6 13" id="KW-0441">Lipid A biosynthesis</keyword>
<protein>
    <recommendedName>
        <fullName evidence="4 13">Tetraacyldisaccharide 4'-kinase</fullName>
        <ecNumber evidence="3 13">2.7.1.130</ecNumber>
    </recommendedName>
    <alternativeName>
        <fullName evidence="12 13">Lipid A 4'-kinase</fullName>
    </alternativeName>
</protein>
<evidence type="ECO:0000313" key="14">
    <source>
        <dbReference type="EMBL" id="MCD7111073.1"/>
    </source>
</evidence>
<dbReference type="InterPro" id="IPR003758">
    <property type="entry name" value="LpxK"/>
</dbReference>
<evidence type="ECO:0000256" key="1">
    <source>
        <dbReference type="ARBA" id="ARBA00002274"/>
    </source>
</evidence>
<keyword evidence="10 13" id="KW-0067">ATP-binding</keyword>
<dbReference type="GO" id="GO:0009029">
    <property type="term" value="F:lipid-A 4'-kinase activity"/>
    <property type="evidence" value="ECO:0007669"/>
    <property type="project" value="UniProtKB-UniRule"/>
</dbReference>
<dbReference type="GO" id="GO:0009244">
    <property type="term" value="P:lipopolysaccharide core region biosynthetic process"/>
    <property type="evidence" value="ECO:0007669"/>
    <property type="project" value="TreeGrafter"/>
</dbReference>
<evidence type="ECO:0000256" key="8">
    <source>
        <dbReference type="ARBA" id="ARBA00022741"/>
    </source>
</evidence>
<dbReference type="PANTHER" id="PTHR42724:SF1">
    <property type="entry name" value="TETRAACYLDISACCHARIDE 4'-KINASE, MITOCHONDRIAL-RELATED"/>
    <property type="match status" value="1"/>
</dbReference>
<evidence type="ECO:0000256" key="2">
    <source>
        <dbReference type="ARBA" id="ARBA00004870"/>
    </source>
</evidence>
<keyword evidence="8 13" id="KW-0547">Nucleotide-binding</keyword>
<feature type="binding site" evidence="13">
    <location>
        <begin position="54"/>
        <end position="61"/>
    </location>
    <ligand>
        <name>ATP</name>
        <dbReference type="ChEBI" id="CHEBI:30616"/>
    </ligand>
</feature>
<comment type="caution">
    <text evidence="14">The sequence shown here is derived from an EMBL/GenBank/DDBJ whole genome shotgun (WGS) entry which is preliminary data.</text>
</comment>
<dbReference type="Pfam" id="PF02606">
    <property type="entry name" value="LpxK"/>
    <property type="match status" value="1"/>
</dbReference>
<dbReference type="EC" id="2.7.1.130" evidence="3 13"/>